<dbReference type="GeneID" id="27712181"/>
<dbReference type="OrthoDB" id="3345469at2759"/>
<proteinExistence type="predicted"/>
<keyword evidence="2" id="KW-0285">Flavoprotein</keyword>
<evidence type="ECO:0000256" key="3">
    <source>
        <dbReference type="ARBA" id="ARBA00022827"/>
    </source>
</evidence>
<accession>A0A0D2JW03</accession>
<evidence type="ECO:0000256" key="4">
    <source>
        <dbReference type="ARBA" id="ARBA00023002"/>
    </source>
</evidence>
<dbReference type="AlphaFoldDB" id="A0A0D2JW03"/>
<dbReference type="VEuPathDB" id="FungiDB:Z520_06435"/>
<evidence type="ECO:0000313" key="7">
    <source>
        <dbReference type="Proteomes" id="UP000053411"/>
    </source>
</evidence>
<dbReference type="Pfam" id="PF00890">
    <property type="entry name" value="FAD_binding_2"/>
    <property type="match status" value="1"/>
</dbReference>
<gene>
    <name evidence="6" type="ORF">Z520_06435</name>
</gene>
<dbReference type="InterPro" id="IPR050315">
    <property type="entry name" value="FAD-oxidoreductase_2"/>
</dbReference>
<evidence type="ECO:0000313" key="6">
    <source>
        <dbReference type="EMBL" id="KIX97657.1"/>
    </source>
</evidence>
<sequence length="498" mass="53605">MVSPVEDFSKLLDVIVVGSGVAGVSAAIEAAARGLEVVVLEAESTLGGASIISGGACCFVGTSLQQEHKVLDSVELALADWIKFGGPTADVAWARKYLENSRVDVCEWLEDMGVRWATLMQPEGNSVPRWHLPEGWGQAIMSRLIEKARTLGVSFKTHACVERLIIENENVKGVDVVFRDAVHTLLAANVIISTGGFSGNIDKVMDWAPYLRNFSRVLSGGSVTAKGLGHDMLLRDTGADLICLDHIWVYPAGTPDPTDPEGKRGLGVRAFRREIWLNSEGRRFHNEQLKGPHSGTPALSSQPGQTFWAVFPQSDIDDLEIINNPDFFPPPPAGHTPAAVKNFWKDSAHAWLAKDINELSQAIGLPSNNVRQTIDAFNADIIAGLSHDSQFGRPLAGHVPLTKDLAAIQLFPMAQKTFGGVRTDLECRVLNRSTNRPISGLYAAGEVAGMAGGCINGRSALEGTMYGPCIYSGRVAGRAVGRRHDILDSGSRKALVSK</sequence>
<dbReference type="Proteomes" id="UP000053411">
    <property type="component" value="Unassembled WGS sequence"/>
</dbReference>
<dbReference type="InterPro" id="IPR036188">
    <property type="entry name" value="FAD/NAD-bd_sf"/>
</dbReference>
<dbReference type="GO" id="GO:0016491">
    <property type="term" value="F:oxidoreductase activity"/>
    <property type="evidence" value="ECO:0007669"/>
    <property type="project" value="UniProtKB-KW"/>
</dbReference>
<organism evidence="6 7">
    <name type="scientific">Fonsecaea multimorphosa CBS 102226</name>
    <dbReference type="NCBI Taxonomy" id="1442371"/>
    <lineage>
        <taxon>Eukaryota</taxon>
        <taxon>Fungi</taxon>
        <taxon>Dikarya</taxon>
        <taxon>Ascomycota</taxon>
        <taxon>Pezizomycotina</taxon>
        <taxon>Eurotiomycetes</taxon>
        <taxon>Chaetothyriomycetidae</taxon>
        <taxon>Chaetothyriales</taxon>
        <taxon>Herpotrichiellaceae</taxon>
        <taxon>Fonsecaea</taxon>
    </lineage>
</organism>
<dbReference type="PANTHER" id="PTHR43400">
    <property type="entry name" value="FUMARATE REDUCTASE"/>
    <property type="match status" value="1"/>
</dbReference>
<keyword evidence="3" id="KW-0274">FAD</keyword>
<protein>
    <recommendedName>
        <fullName evidence="5">FAD-dependent oxidoreductase 2 FAD-binding domain-containing protein</fullName>
    </recommendedName>
</protein>
<dbReference type="InterPro" id="IPR027477">
    <property type="entry name" value="Succ_DH/fumarate_Rdtase_cat_sf"/>
</dbReference>
<evidence type="ECO:0000256" key="2">
    <source>
        <dbReference type="ARBA" id="ARBA00022630"/>
    </source>
</evidence>
<dbReference type="InterPro" id="IPR003953">
    <property type="entry name" value="FAD-dep_OxRdtase_2_FAD-bd"/>
</dbReference>
<dbReference type="PRINTS" id="PR00368">
    <property type="entry name" value="FADPNR"/>
</dbReference>
<keyword evidence="7" id="KW-1185">Reference proteome</keyword>
<dbReference type="EMBL" id="KN848073">
    <property type="protein sequence ID" value="KIX97657.1"/>
    <property type="molecule type" value="Genomic_DNA"/>
</dbReference>
<dbReference type="Gene3D" id="3.50.50.60">
    <property type="entry name" value="FAD/NAD(P)-binding domain"/>
    <property type="match status" value="1"/>
</dbReference>
<dbReference type="SUPFAM" id="SSF51905">
    <property type="entry name" value="FAD/NAD(P)-binding domain"/>
    <property type="match status" value="1"/>
</dbReference>
<dbReference type="SUPFAM" id="SSF56425">
    <property type="entry name" value="Succinate dehydrogenase/fumarate reductase flavoprotein, catalytic domain"/>
    <property type="match status" value="1"/>
</dbReference>
<reference evidence="6 7" key="1">
    <citation type="submission" date="2015-01" db="EMBL/GenBank/DDBJ databases">
        <title>The Genome Sequence of Fonsecaea multimorphosa CBS 102226.</title>
        <authorList>
            <consortium name="The Broad Institute Genomics Platform"/>
            <person name="Cuomo C."/>
            <person name="de Hoog S."/>
            <person name="Gorbushina A."/>
            <person name="Stielow B."/>
            <person name="Teixiera M."/>
            <person name="Abouelleil A."/>
            <person name="Chapman S.B."/>
            <person name="Priest M."/>
            <person name="Young S.K."/>
            <person name="Wortman J."/>
            <person name="Nusbaum C."/>
            <person name="Birren B."/>
        </authorList>
    </citation>
    <scope>NUCLEOTIDE SEQUENCE [LARGE SCALE GENOMIC DNA]</scope>
    <source>
        <strain evidence="6 7">CBS 102226</strain>
    </source>
</reference>
<comment type="cofactor">
    <cofactor evidence="1">
        <name>FAD</name>
        <dbReference type="ChEBI" id="CHEBI:57692"/>
    </cofactor>
</comment>
<feature type="domain" description="FAD-dependent oxidoreductase 2 FAD-binding" evidence="5">
    <location>
        <begin position="13"/>
        <end position="453"/>
    </location>
</feature>
<dbReference type="STRING" id="1442371.A0A0D2JW03"/>
<name>A0A0D2JW03_9EURO</name>
<keyword evidence="4" id="KW-0560">Oxidoreductase</keyword>
<evidence type="ECO:0000256" key="1">
    <source>
        <dbReference type="ARBA" id="ARBA00001974"/>
    </source>
</evidence>
<dbReference type="Gene3D" id="3.90.700.10">
    <property type="entry name" value="Succinate dehydrogenase/fumarate reductase flavoprotein, catalytic domain"/>
    <property type="match status" value="1"/>
</dbReference>
<evidence type="ECO:0000259" key="5">
    <source>
        <dbReference type="Pfam" id="PF00890"/>
    </source>
</evidence>
<dbReference type="GO" id="GO:0008202">
    <property type="term" value="P:steroid metabolic process"/>
    <property type="evidence" value="ECO:0007669"/>
    <property type="project" value="UniProtKB-ARBA"/>
</dbReference>
<dbReference type="PANTHER" id="PTHR43400:SF10">
    <property type="entry name" value="3-OXOSTEROID 1-DEHYDROGENASE"/>
    <property type="match status" value="1"/>
</dbReference>
<dbReference type="RefSeq" id="XP_016631780.1">
    <property type="nucleotide sequence ID" value="XM_016776935.1"/>
</dbReference>